<name>A0A8J4DV12_9ACTN</name>
<evidence type="ECO:0000256" key="1">
    <source>
        <dbReference type="SAM" id="Phobius"/>
    </source>
</evidence>
<keyword evidence="1" id="KW-0472">Membrane</keyword>
<feature type="transmembrane region" description="Helical" evidence="1">
    <location>
        <begin position="203"/>
        <end position="223"/>
    </location>
</feature>
<dbReference type="SUPFAM" id="SSF141868">
    <property type="entry name" value="EAL domain-like"/>
    <property type="match status" value="1"/>
</dbReference>
<dbReference type="Pfam" id="PF00563">
    <property type="entry name" value="EAL"/>
    <property type="match status" value="1"/>
</dbReference>
<evidence type="ECO:0000259" key="3">
    <source>
        <dbReference type="PROSITE" id="PS50887"/>
    </source>
</evidence>
<feature type="transmembrane region" description="Helical" evidence="1">
    <location>
        <begin position="101"/>
        <end position="124"/>
    </location>
</feature>
<evidence type="ECO:0000313" key="5">
    <source>
        <dbReference type="Proteomes" id="UP000619260"/>
    </source>
</evidence>
<dbReference type="Proteomes" id="UP000619260">
    <property type="component" value="Unassembled WGS sequence"/>
</dbReference>
<gene>
    <name evidence="4" type="ORF">Val02_87660</name>
</gene>
<dbReference type="SUPFAM" id="SSF55073">
    <property type="entry name" value="Nucleotide cyclase"/>
    <property type="match status" value="1"/>
</dbReference>
<comment type="caution">
    <text evidence="4">The sequence shown here is derived from an EMBL/GenBank/DDBJ whole genome shotgun (WGS) entry which is preliminary data.</text>
</comment>
<dbReference type="AlphaFoldDB" id="A0A8J4DV12"/>
<accession>A0A8J4DV12</accession>
<proteinExistence type="predicted"/>
<dbReference type="RefSeq" id="WP_203905272.1">
    <property type="nucleotide sequence ID" value="NZ_BOPF01000056.1"/>
</dbReference>
<keyword evidence="5" id="KW-1185">Reference proteome</keyword>
<feature type="transmembrane region" description="Helical" evidence="1">
    <location>
        <begin position="68"/>
        <end position="89"/>
    </location>
</feature>
<dbReference type="InterPro" id="IPR035919">
    <property type="entry name" value="EAL_sf"/>
</dbReference>
<dbReference type="PROSITE" id="PS50887">
    <property type="entry name" value="GGDEF"/>
    <property type="match status" value="1"/>
</dbReference>
<feature type="transmembrane region" description="Helical" evidence="1">
    <location>
        <begin position="136"/>
        <end position="155"/>
    </location>
</feature>
<dbReference type="Gene3D" id="3.30.70.270">
    <property type="match status" value="1"/>
</dbReference>
<dbReference type="PANTHER" id="PTHR33121">
    <property type="entry name" value="CYCLIC DI-GMP PHOSPHODIESTERASE PDEF"/>
    <property type="match status" value="1"/>
</dbReference>
<dbReference type="SMART" id="SM00052">
    <property type="entry name" value="EAL"/>
    <property type="match status" value="1"/>
</dbReference>
<dbReference type="CDD" id="cd01948">
    <property type="entry name" value="EAL"/>
    <property type="match status" value="1"/>
</dbReference>
<dbReference type="InterPro" id="IPR001633">
    <property type="entry name" value="EAL_dom"/>
</dbReference>
<feature type="transmembrane region" description="Helical" evidence="1">
    <location>
        <begin position="175"/>
        <end position="196"/>
    </location>
</feature>
<dbReference type="InterPro" id="IPR000160">
    <property type="entry name" value="GGDEF_dom"/>
</dbReference>
<dbReference type="NCBIfam" id="TIGR00254">
    <property type="entry name" value="GGDEF"/>
    <property type="match status" value="1"/>
</dbReference>
<dbReference type="CDD" id="cd01949">
    <property type="entry name" value="GGDEF"/>
    <property type="match status" value="1"/>
</dbReference>
<feature type="domain" description="EAL" evidence="2">
    <location>
        <begin position="499"/>
        <end position="754"/>
    </location>
</feature>
<sequence>MVRPWLFLPYAVVAASVLTLPVTLVRPGTYFAWIALSFLATHVVGLGMSARAATHPRLDPGTRRPWRFLVAFFLLLIVNGMSFGAAMAQNGGVPPSRITPMLVVSVLARLATVPVLLAGMLSFAAEPLGRRARWKLAMDVTTVVGGGGMALWYFVLAPALEDGAATLSRAGLVTVVYPVGDLILIVGIGTVLLRGAAGSARRLLPLLLAGAVLTLLGDVYLAHSTLYRPNELTPPWFMLATLMQYALPAFAAAEQCRLAAAPPGDDTRPRPLRPHSSLPYVALALGFGLLAFAAIEAGPYPWAGLVAGACVMTFGVAARQVVALRENHALVLTDALTGLANRLRLNEALQRVRRSGARVAALAIDLDGFKQVNDSLGHEAGDAVLTAFAAVLKRTLRPDDLSARLGGDEFAVLLEEVGEAEAIAVAERILATIRDPVPVGTQLVRIRASIGIAVSEPGAAPSPRELLHHADIAMYAAKRRQHSGWRLYSEETMRQDREAAALREDLLRAVDADQLRVLYQPIVALATGALVAVEALVRWHHPTRGVVPPAEFIPVAEELGVIDDIGAWVLEQASRQVRRWQERLSPGRTLHLSVNFSAHQLRRPALAAEVLETLRRTGLDPRDLVLEITESALVDDDSAVPQLHELRGHGVRVALDDFGTGYSSLRYLTRLPVDILKLDRCFVAELNGDPEGSAVAEAVIRLGQILHLDTVAEGIEDPAQATELTLLGCRNAQGFHFARPLPPEALTALLEQTTPVHLPTGHPVYPGA</sequence>
<dbReference type="PROSITE" id="PS50883">
    <property type="entry name" value="EAL"/>
    <property type="match status" value="1"/>
</dbReference>
<evidence type="ECO:0000313" key="4">
    <source>
        <dbReference type="EMBL" id="GIJ51880.1"/>
    </source>
</evidence>
<protein>
    <submittedName>
        <fullName evidence="4">Uncharacterized protein</fullName>
    </submittedName>
</protein>
<dbReference type="GO" id="GO:0071111">
    <property type="term" value="F:cyclic-guanylate-specific phosphodiesterase activity"/>
    <property type="evidence" value="ECO:0007669"/>
    <property type="project" value="InterPro"/>
</dbReference>
<keyword evidence="1" id="KW-0812">Transmembrane</keyword>
<dbReference type="InterPro" id="IPR043128">
    <property type="entry name" value="Rev_trsase/Diguanyl_cyclase"/>
</dbReference>
<organism evidence="4 5">
    <name type="scientific">Virgisporangium aliadipatigenens</name>
    <dbReference type="NCBI Taxonomy" id="741659"/>
    <lineage>
        <taxon>Bacteria</taxon>
        <taxon>Bacillati</taxon>
        <taxon>Actinomycetota</taxon>
        <taxon>Actinomycetes</taxon>
        <taxon>Micromonosporales</taxon>
        <taxon>Micromonosporaceae</taxon>
        <taxon>Virgisporangium</taxon>
    </lineage>
</organism>
<evidence type="ECO:0000259" key="2">
    <source>
        <dbReference type="PROSITE" id="PS50883"/>
    </source>
</evidence>
<reference evidence="4" key="1">
    <citation type="submission" date="2021-01" db="EMBL/GenBank/DDBJ databases">
        <title>Whole genome shotgun sequence of Virgisporangium aliadipatigenens NBRC 105644.</title>
        <authorList>
            <person name="Komaki H."/>
            <person name="Tamura T."/>
        </authorList>
    </citation>
    <scope>NUCLEOTIDE SEQUENCE</scope>
    <source>
        <strain evidence="4">NBRC 105644</strain>
    </source>
</reference>
<feature type="transmembrane region" description="Helical" evidence="1">
    <location>
        <begin position="278"/>
        <end position="295"/>
    </location>
</feature>
<dbReference type="InterPro" id="IPR029787">
    <property type="entry name" value="Nucleotide_cyclase"/>
</dbReference>
<dbReference type="EMBL" id="BOPF01000056">
    <property type="protein sequence ID" value="GIJ51880.1"/>
    <property type="molecule type" value="Genomic_DNA"/>
</dbReference>
<feature type="domain" description="GGDEF" evidence="3">
    <location>
        <begin position="357"/>
        <end position="490"/>
    </location>
</feature>
<feature type="transmembrane region" description="Helical" evidence="1">
    <location>
        <begin position="7"/>
        <end position="24"/>
    </location>
</feature>
<keyword evidence="1" id="KW-1133">Transmembrane helix</keyword>
<dbReference type="SMART" id="SM00267">
    <property type="entry name" value="GGDEF"/>
    <property type="match status" value="1"/>
</dbReference>
<feature type="transmembrane region" description="Helical" evidence="1">
    <location>
        <begin position="301"/>
        <end position="318"/>
    </location>
</feature>
<dbReference type="Gene3D" id="3.20.20.450">
    <property type="entry name" value="EAL domain"/>
    <property type="match status" value="1"/>
</dbReference>
<dbReference type="PANTHER" id="PTHR33121:SF70">
    <property type="entry name" value="SIGNALING PROTEIN YKOW"/>
    <property type="match status" value="1"/>
</dbReference>
<dbReference type="Pfam" id="PF00990">
    <property type="entry name" value="GGDEF"/>
    <property type="match status" value="1"/>
</dbReference>
<feature type="transmembrane region" description="Helical" evidence="1">
    <location>
        <begin position="30"/>
        <end position="48"/>
    </location>
</feature>
<dbReference type="InterPro" id="IPR050706">
    <property type="entry name" value="Cyclic-di-GMP_PDE-like"/>
</dbReference>